<dbReference type="EMBL" id="BMLS01000002">
    <property type="protein sequence ID" value="GGO67576.1"/>
    <property type="molecule type" value="Genomic_DNA"/>
</dbReference>
<organism evidence="3 4">
    <name type="scientific">Bowmanella pacifica</name>
    <dbReference type="NCBI Taxonomy" id="502051"/>
    <lineage>
        <taxon>Bacteria</taxon>
        <taxon>Pseudomonadati</taxon>
        <taxon>Pseudomonadota</taxon>
        <taxon>Gammaproteobacteria</taxon>
        <taxon>Alteromonadales</taxon>
        <taxon>Alteromonadaceae</taxon>
        <taxon>Bowmanella</taxon>
    </lineage>
</organism>
<feature type="transmembrane region" description="Helical" evidence="1">
    <location>
        <begin position="12"/>
        <end position="34"/>
    </location>
</feature>
<protein>
    <submittedName>
        <fullName evidence="3">Acyltransferase</fullName>
    </submittedName>
</protein>
<keyword evidence="3" id="KW-0012">Acyltransferase</keyword>
<feature type="transmembrane region" description="Helical" evidence="1">
    <location>
        <begin position="247"/>
        <end position="266"/>
    </location>
</feature>
<feature type="transmembrane region" description="Helical" evidence="1">
    <location>
        <begin position="94"/>
        <end position="112"/>
    </location>
</feature>
<dbReference type="AlphaFoldDB" id="A0A917YVQ2"/>
<feature type="domain" description="Acyltransferase 3" evidence="2">
    <location>
        <begin position="10"/>
        <end position="370"/>
    </location>
</feature>
<feature type="transmembrane region" description="Helical" evidence="1">
    <location>
        <begin position="287"/>
        <end position="312"/>
    </location>
</feature>
<keyword evidence="1" id="KW-0472">Membrane</keyword>
<evidence type="ECO:0000256" key="1">
    <source>
        <dbReference type="SAM" id="Phobius"/>
    </source>
</evidence>
<comment type="caution">
    <text evidence="3">The sequence shown here is derived from an EMBL/GenBank/DDBJ whole genome shotgun (WGS) entry which is preliminary data.</text>
</comment>
<dbReference type="InterPro" id="IPR050623">
    <property type="entry name" value="Glucan_succinyl_AcylTrfase"/>
</dbReference>
<keyword evidence="3" id="KW-0808">Transferase</keyword>
<sequence length="403" mass="46605">MTQITNSRRYDIDWLRTLAFGILIFYHLGMYYVYDWCWHIKSEHQAQFVWLQDLMILTGPWRMSLLFFISGIALALVADKYSQGSLVRLRSARLFIPLLFGMFVIVAPQTYFEAQDQELIQPGYWTFWVDYINPWTSLLVEHHSIMGLLTWNHLWFLPYLWLYSLLVIGFMPWLNRLGASNWLSNVKGRWVLFTVISVQICAWYFLKKAFPSTHDLVQDLYNHAKYLPVFIGGYLLARQGKWWQQVIAWRHVFLVVAVLGYVFLLLDRHGAFAPLAAQFDTNIAIKLFYGVIGATGYWAWILACVGLAGHYLNLPSKLLSYTDKAILPWYMLHQTLIIVAAANLKALQLSPGFEALVILLLTLAGCYLGYEIIRRVPLLRWLCGLKNQPAQTKTALAPQTPIA</sequence>
<evidence type="ECO:0000259" key="2">
    <source>
        <dbReference type="Pfam" id="PF01757"/>
    </source>
</evidence>
<accession>A0A917YVQ2</accession>
<reference evidence="3" key="1">
    <citation type="journal article" date="2014" name="Int. J. Syst. Evol. Microbiol.">
        <title>Complete genome sequence of Corynebacterium casei LMG S-19264T (=DSM 44701T), isolated from a smear-ripened cheese.</title>
        <authorList>
            <consortium name="US DOE Joint Genome Institute (JGI-PGF)"/>
            <person name="Walter F."/>
            <person name="Albersmeier A."/>
            <person name="Kalinowski J."/>
            <person name="Ruckert C."/>
        </authorList>
    </citation>
    <scope>NUCLEOTIDE SEQUENCE</scope>
    <source>
        <strain evidence="3">CGMCC 1.7086</strain>
    </source>
</reference>
<evidence type="ECO:0000313" key="4">
    <source>
        <dbReference type="Proteomes" id="UP000606935"/>
    </source>
</evidence>
<name>A0A917YVQ2_9ALTE</name>
<dbReference type="InterPro" id="IPR002656">
    <property type="entry name" value="Acyl_transf_3_dom"/>
</dbReference>
<feature type="transmembrane region" description="Helical" evidence="1">
    <location>
        <begin position="352"/>
        <end position="370"/>
    </location>
</feature>
<gene>
    <name evidence="3" type="ORF">GCM10010982_14370</name>
</gene>
<keyword evidence="1" id="KW-0812">Transmembrane</keyword>
<keyword evidence="4" id="KW-1185">Reference proteome</keyword>
<dbReference type="Proteomes" id="UP000606935">
    <property type="component" value="Unassembled WGS sequence"/>
</dbReference>
<reference evidence="3" key="2">
    <citation type="submission" date="2020-09" db="EMBL/GenBank/DDBJ databases">
        <authorList>
            <person name="Sun Q."/>
            <person name="Zhou Y."/>
        </authorList>
    </citation>
    <scope>NUCLEOTIDE SEQUENCE</scope>
    <source>
        <strain evidence="3">CGMCC 1.7086</strain>
    </source>
</reference>
<evidence type="ECO:0000313" key="3">
    <source>
        <dbReference type="EMBL" id="GGO67576.1"/>
    </source>
</evidence>
<feature type="transmembrane region" description="Helical" evidence="1">
    <location>
        <begin position="186"/>
        <end position="206"/>
    </location>
</feature>
<dbReference type="RefSeq" id="WP_188692428.1">
    <property type="nucleotide sequence ID" value="NZ_BMLS01000002.1"/>
</dbReference>
<dbReference type="Pfam" id="PF01757">
    <property type="entry name" value="Acyl_transf_3"/>
    <property type="match status" value="1"/>
</dbReference>
<dbReference type="GO" id="GO:0016747">
    <property type="term" value="F:acyltransferase activity, transferring groups other than amino-acyl groups"/>
    <property type="evidence" value="ECO:0007669"/>
    <property type="project" value="InterPro"/>
</dbReference>
<feature type="transmembrane region" description="Helical" evidence="1">
    <location>
        <begin position="54"/>
        <end position="78"/>
    </location>
</feature>
<keyword evidence="1" id="KW-1133">Transmembrane helix</keyword>
<feature type="transmembrane region" description="Helical" evidence="1">
    <location>
        <begin position="156"/>
        <end position="174"/>
    </location>
</feature>
<proteinExistence type="predicted"/>
<dbReference type="PANTHER" id="PTHR36927">
    <property type="entry name" value="BLR4337 PROTEIN"/>
    <property type="match status" value="1"/>
</dbReference>
<dbReference type="PANTHER" id="PTHR36927:SF3">
    <property type="entry name" value="GLUCANS BIOSYNTHESIS PROTEIN C"/>
    <property type="match status" value="1"/>
</dbReference>